<accession>A0A110B5D7</accession>
<evidence type="ECO:0000313" key="2">
    <source>
        <dbReference type="Proteomes" id="UP000218890"/>
    </source>
</evidence>
<dbReference type="AlphaFoldDB" id="A0A110B5D7"/>
<evidence type="ECO:0008006" key="3">
    <source>
        <dbReference type="Google" id="ProtNLM"/>
    </source>
</evidence>
<dbReference type="OrthoDB" id="9792989at2"/>
<dbReference type="SUPFAM" id="SSF53335">
    <property type="entry name" value="S-adenosyl-L-methionine-dependent methyltransferases"/>
    <property type="match status" value="1"/>
</dbReference>
<evidence type="ECO:0000313" key="1">
    <source>
        <dbReference type="EMBL" id="BAU58166.1"/>
    </source>
</evidence>
<dbReference type="InterPro" id="IPR010719">
    <property type="entry name" value="MnmM_MeTrfase"/>
</dbReference>
<name>A0A110B5D7_HALHR</name>
<dbReference type="InterPro" id="IPR029063">
    <property type="entry name" value="SAM-dependent_MTases_sf"/>
</dbReference>
<dbReference type="Proteomes" id="UP000218890">
    <property type="component" value="Chromosome"/>
</dbReference>
<sequence length="245" mass="26922">MTKPLTAIAHERIADSLPPACSAIDATAGNGHDTLFLAHGVGPHGRVLSIDIQSTALEQTRRRLQQHGLLERVTLIQGDHRNMRDFVEQQGLDNIRAVMFNLGYHPGGNKEITTQVPSTLSALAAALDILSANGGTLSVMAYRGHEGGAHEADEVKRFLERSSKNLPGVEDAMNQSLEASWRHPWRHDLHNGADYGAGEFFRGTLEREIATPQNECKLDVLETQSLNGPVLYLFSLNSNEERDNE</sequence>
<dbReference type="Gene3D" id="3.40.50.150">
    <property type="entry name" value="Vaccinia Virus protein VP39"/>
    <property type="match status" value="1"/>
</dbReference>
<gene>
    <name evidence="1" type="ORF">HH1059_14620</name>
</gene>
<proteinExistence type="predicted"/>
<dbReference type="PANTHER" id="PTHR35276:SF1">
    <property type="entry name" value="TRNA (MNM(5)S(2)U34)-METHYLTRANSFERASE, CHLOROPLASTIC"/>
    <property type="match status" value="1"/>
</dbReference>
<dbReference type="PANTHER" id="PTHR35276">
    <property type="entry name" value="S-ADENOSYL-L-METHIONINE-DEPENDENT METHYLTRANSFERASES SUPERFAMILY PROTEIN"/>
    <property type="match status" value="1"/>
</dbReference>
<dbReference type="Pfam" id="PF06962">
    <property type="entry name" value="rRNA_methylase"/>
    <property type="match status" value="1"/>
</dbReference>
<reference evidence="1" key="1">
    <citation type="submission" date="2016-02" db="EMBL/GenBank/DDBJ databases">
        <title>Halorhodospira halochloris DSM-1059 complete genome, version 2.</title>
        <authorList>
            <person name="Tsukatani Y."/>
        </authorList>
    </citation>
    <scope>NUCLEOTIDE SEQUENCE</scope>
    <source>
        <strain evidence="1">DSM 1059</strain>
    </source>
</reference>
<keyword evidence="2" id="KW-1185">Reference proteome</keyword>
<dbReference type="EMBL" id="AP017372">
    <property type="protein sequence ID" value="BAU58166.1"/>
    <property type="molecule type" value="Genomic_DNA"/>
</dbReference>
<organism evidence="1 2">
    <name type="scientific">Halorhodospira halochloris</name>
    <name type="common">Ectothiorhodospira halochloris</name>
    <dbReference type="NCBI Taxonomy" id="1052"/>
    <lineage>
        <taxon>Bacteria</taxon>
        <taxon>Pseudomonadati</taxon>
        <taxon>Pseudomonadota</taxon>
        <taxon>Gammaproteobacteria</taxon>
        <taxon>Chromatiales</taxon>
        <taxon>Ectothiorhodospiraceae</taxon>
        <taxon>Halorhodospira</taxon>
    </lineage>
</organism>
<dbReference type="KEGG" id="hhk:HH1059_14620"/>
<dbReference type="RefSeq" id="WP_096409570.1">
    <property type="nucleotide sequence ID" value="NZ_AP017372.2"/>
</dbReference>
<protein>
    <recommendedName>
        <fullName evidence="3">SAM-dependent methyltransferase</fullName>
    </recommendedName>
</protein>